<name>A0A846MNE0_9BACT</name>
<dbReference type="AlphaFoldDB" id="A0A846MNE0"/>
<gene>
    <name evidence="2" type="ORF">FHS56_000451</name>
</gene>
<keyword evidence="1" id="KW-1133">Transmembrane helix</keyword>
<feature type="transmembrane region" description="Helical" evidence="1">
    <location>
        <begin position="63"/>
        <end position="87"/>
    </location>
</feature>
<feature type="transmembrane region" description="Helical" evidence="1">
    <location>
        <begin position="314"/>
        <end position="336"/>
    </location>
</feature>
<dbReference type="Proteomes" id="UP000537126">
    <property type="component" value="Unassembled WGS sequence"/>
</dbReference>
<protein>
    <recommendedName>
        <fullName evidence="4">HTTM domain-containing protein</fullName>
    </recommendedName>
</protein>
<evidence type="ECO:0000256" key="1">
    <source>
        <dbReference type="SAM" id="Phobius"/>
    </source>
</evidence>
<keyword evidence="1" id="KW-0472">Membrane</keyword>
<evidence type="ECO:0000313" key="3">
    <source>
        <dbReference type="Proteomes" id="UP000537126"/>
    </source>
</evidence>
<feature type="transmembrane region" description="Helical" evidence="1">
    <location>
        <begin position="154"/>
        <end position="171"/>
    </location>
</feature>
<organism evidence="2 3">
    <name type="scientific">Thermonema lapsum</name>
    <dbReference type="NCBI Taxonomy" id="28195"/>
    <lineage>
        <taxon>Bacteria</taxon>
        <taxon>Pseudomonadati</taxon>
        <taxon>Bacteroidota</taxon>
        <taxon>Cytophagia</taxon>
        <taxon>Cytophagales</taxon>
        <taxon>Thermonemataceae</taxon>
        <taxon>Thermonema</taxon>
    </lineage>
</organism>
<proteinExistence type="predicted"/>
<feature type="transmembrane region" description="Helical" evidence="1">
    <location>
        <begin position="201"/>
        <end position="219"/>
    </location>
</feature>
<sequence>MKTTYLKNSLWVLSVLLALGGMYGWWLRPQVQAFLWTGEANIVSYWVAVFYPRFAIERHRFDASYFLFLADQIVLRAGLVITAIAIWEAWQRRGQRAFCRIIPLSEVGYFVRYFAFVLLLYTYDWCYLFYNLSFFVAFFEPLGFVHFLPAFSLPWLWSLWGVMILTALRALYLGRGSFLPASLFLVLQAYLYSFGKLDHTFAPFTYVCLLMPWWEVACWRAQKKGFSFCSATPLLYMQVAIAFCYVQAGMEKLLLGGSAWWNANHLRTFLLVHGQATGRALAASPDLLLEAASVLVLLWQLAFVGVLHPKSRLFFIFTGFLFHLANYLFLGVGWWLHTYVWCYPFFFDSLSGLRQFVRFLKINAYRQKQ</sequence>
<feature type="transmembrane region" description="Helical" evidence="1">
    <location>
        <begin position="287"/>
        <end position="307"/>
    </location>
</feature>
<feature type="transmembrane region" description="Helical" evidence="1">
    <location>
        <begin position="226"/>
        <end position="248"/>
    </location>
</feature>
<feature type="transmembrane region" description="Helical" evidence="1">
    <location>
        <begin position="9"/>
        <end position="27"/>
    </location>
</feature>
<evidence type="ECO:0000313" key="2">
    <source>
        <dbReference type="EMBL" id="NIK72965.1"/>
    </source>
</evidence>
<keyword evidence="3" id="KW-1185">Reference proteome</keyword>
<comment type="caution">
    <text evidence="2">The sequence shown here is derived from an EMBL/GenBank/DDBJ whole genome shotgun (WGS) entry which is preliminary data.</text>
</comment>
<keyword evidence="1" id="KW-0812">Transmembrane</keyword>
<feature type="transmembrane region" description="Helical" evidence="1">
    <location>
        <begin position="33"/>
        <end position="51"/>
    </location>
</feature>
<reference evidence="2 3" key="1">
    <citation type="submission" date="2020-03" db="EMBL/GenBank/DDBJ databases">
        <title>Genomic Encyclopedia of Type Strains, Phase IV (KMG-IV): sequencing the most valuable type-strain genomes for metagenomic binning, comparative biology and taxonomic classification.</title>
        <authorList>
            <person name="Goeker M."/>
        </authorList>
    </citation>
    <scope>NUCLEOTIDE SEQUENCE [LARGE SCALE GENOMIC DNA]</scope>
    <source>
        <strain evidence="2 3">DSM 5718</strain>
    </source>
</reference>
<feature type="transmembrane region" description="Helical" evidence="1">
    <location>
        <begin position="107"/>
        <end position="123"/>
    </location>
</feature>
<accession>A0A846MNE0</accession>
<dbReference type="EMBL" id="JAASRN010000001">
    <property type="protein sequence ID" value="NIK72965.1"/>
    <property type="molecule type" value="Genomic_DNA"/>
</dbReference>
<evidence type="ECO:0008006" key="4">
    <source>
        <dbReference type="Google" id="ProtNLM"/>
    </source>
</evidence>
<dbReference type="RefSeq" id="WP_166918249.1">
    <property type="nucleotide sequence ID" value="NZ_JAASRN010000001.1"/>
</dbReference>
<feature type="transmembrane region" description="Helical" evidence="1">
    <location>
        <begin position="178"/>
        <end position="195"/>
    </location>
</feature>